<evidence type="ECO:0000256" key="6">
    <source>
        <dbReference type="RuleBase" id="RU364052"/>
    </source>
</evidence>
<evidence type="ECO:0000256" key="4">
    <source>
        <dbReference type="ARBA" id="ARBA00023002"/>
    </source>
</evidence>
<protein>
    <recommendedName>
        <fullName evidence="6">Coproporphyrinogen III oxidase</fullName>
        <ecNumber evidence="6">1.3.3.15</ecNumber>
    </recommendedName>
</protein>
<dbReference type="RefSeq" id="WP_265789681.1">
    <property type="nucleotide sequence ID" value="NZ_BAABRS010000002.1"/>
</dbReference>
<dbReference type="SUPFAM" id="SSF54373">
    <property type="entry name" value="FAD-linked reductases, C-terminal domain"/>
    <property type="match status" value="1"/>
</dbReference>
<comment type="pathway">
    <text evidence="6">Porphyrin-containing compound metabolism; protoheme biosynthesis.</text>
</comment>
<comment type="cofactor">
    <cofactor evidence="1 6">
        <name>FAD</name>
        <dbReference type="ChEBI" id="CHEBI:57692"/>
    </cofactor>
</comment>
<gene>
    <name evidence="8" type="primary">hemG</name>
    <name evidence="8" type="ORF">LQ318_09600</name>
</gene>
<dbReference type="PRINTS" id="PR00419">
    <property type="entry name" value="ADXRDTASE"/>
</dbReference>
<dbReference type="EMBL" id="JAJNDC010000002">
    <property type="protein sequence ID" value="MCW9713158.1"/>
    <property type="molecule type" value="Genomic_DNA"/>
</dbReference>
<evidence type="ECO:0000256" key="3">
    <source>
        <dbReference type="ARBA" id="ARBA00022827"/>
    </source>
</evidence>
<keyword evidence="2 6" id="KW-0285">Flavoprotein</keyword>
<sequence length="454" mass="50124">MTKKNSTVGILGAGISGLSTAYALSQKNINVTVYEKEAVVGGAIKTASINDWLVEEGPNTLMIKSPELWELLDSLGLNDIIVEANNIAKKRYVVKNNRPIPLPLSVSDFLKTSLLSLNAKFRLLKEPFVAKQEQSDESIASFISRRLGSEPLDYAINPFVSGIYAGDPKKLSVKHTFAPLWEMEQEHGSLLKGAIKRDRKNSSIKRSLISFKEGNQTLPKAMAGAISGTIDIETEITSITNKDSHWEVGGNTKGMPFTQTHDVIISTLPAHSLSSIFNISIPDELNELPYAPISVIALGFRSSQIEHPLDGFGMLIPEVEDRRTLGVLFSSTLFPNRVPKDHELLTCFIGGARNPGLASKPKQELQSIIMDEIGELLNISGDPIFTHHRYWKKNIPQYEVGYDQYLKQIEEIEKKHNGLFLDGNFRGGVSVPDCILSGFKTAKKTETFLESLSS</sequence>
<dbReference type="Gene3D" id="1.10.3110.10">
    <property type="entry name" value="protoporphyrinogen ix oxidase, domain 3"/>
    <property type="match status" value="1"/>
</dbReference>
<comment type="similarity">
    <text evidence="6">Belongs to the protoporphyrinogen/coproporphyrinogen oxidase family. Coproporphyrinogen III oxidase subfamily.</text>
</comment>
<dbReference type="NCBIfam" id="TIGR00562">
    <property type="entry name" value="proto_IX_ox"/>
    <property type="match status" value="1"/>
</dbReference>
<dbReference type="SUPFAM" id="SSF51905">
    <property type="entry name" value="FAD/NAD(P)-binding domain"/>
    <property type="match status" value="1"/>
</dbReference>
<keyword evidence="4 6" id="KW-0560">Oxidoreductase</keyword>
<dbReference type="InterPro" id="IPR002937">
    <property type="entry name" value="Amino_oxidase"/>
</dbReference>
<dbReference type="Pfam" id="PF01593">
    <property type="entry name" value="Amino_oxidase"/>
    <property type="match status" value="1"/>
</dbReference>
<dbReference type="InterPro" id="IPR036188">
    <property type="entry name" value="FAD/NAD-bd_sf"/>
</dbReference>
<comment type="function">
    <text evidence="6">Involved in coproporphyrin-dependent heme b biosynthesis. Catalyzes the oxidation of coproporphyrinogen III to coproporphyrin III.</text>
</comment>
<keyword evidence="6" id="KW-0963">Cytoplasm</keyword>
<feature type="domain" description="Amine oxidase" evidence="7">
    <location>
        <begin position="15"/>
        <end position="443"/>
    </location>
</feature>
<organism evidence="8 9">
    <name type="scientific">Fodinibius salicampi</name>
    <dbReference type="NCBI Taxonomy" id="1920655"/>
    <lineage>
        <taxon>Bacteria</taxon>
        <taxon>Pseudomonadati</taxon>
        <taxon>Balneolota</taxon>
        <taxon>Balneolia</taxon>
        <taxon>Balneolales</taxon>
        <taxon>Balneolaceae</taxon>
        <taxon>Fodinibius</taxon>
    </lineage>
</organism>
<comment type="caution">
    <text evidence="8">The sequence shown here is derived from an EMBL/GenBank/DDBJ whole genome shotgun (WGS) entry which is preliminary data.</text>
</comment>
<evidence type="ECO:0000256" key="1">
    <source>
        <dbReference type="ARBA" id="ARBA00001974"/>
    </source>
</evidence>
<reference evidence="8 9" key="1">
    <citation type="submission" date="2021-11" db="EMBL/GenBank/DDBJ databases">
        <title>Aliifidinibius sp. nov., a new bacterium isolated from saline soil.</title>
        <authorList>
            <person name="Galisteo C."/>
            <person name="De La Haba R."/>
            <person name="Sanchez-Porro C."/>
            <person name="Ventosa A."/>
        </authorList>
    </citation>
    <scope>NUCLEOTIDE SEQUENCE [LARGE SCALE GENOMIC DNA]</scope>
    <source>
        <strain evidence="8 9">KACC 190600</strain>
    </source>
</reference>
<dbReference type="Gene3D" id="3.50.50.60">
    <property type="entry name" value="FAD/NAD(P)-binding domain"/>
    <property type="match status" value="1"/>
</dbReference>
<name>A0ABT3PZ76_9BACT</name>
<keyword evidence="9" id="KW-1185">Reference proteome</keyword>
<dbReference type="PANTHER" id="PTHR42923:SF3">
    <property type="entry name" value="PROTOPORPHYRINOGEN OXIDASE"/>
    <property type="match status" value="1"/>
</dbReference>
<dbReference type="EC" id="1.3.3.15" evidence="6"/>
<dbReference type="InterPro" id="IPR004572">
    <property type="entry name" value="Protoporphyrinogen_oxidase"/>
</dbReference>
<keyword evidence="5 6" id="KW-0350">Heme biosynthesis</keyword>
<dbReference type="GO" id="GO:0004729">
    <property type="term" value="F:oxygen-dependent protoporphyrinogen oxidase activity"/>
    <property type="evidence" value="ECO:0007669"/>
    <property type="project" value="UniProtKB-EC"/>
</dbReference>
<evidence type="ECO:0000256" key="5">
    <source>
        <dbReference type="ARBA" id="ARBA00023133"/>
    </source>
</evidence>
<proteinExistence type="inferred from homology"/>
<dbReference type="PANTHER" id="PTHR42923">
    <property type="entry name" value="PROTOPORPHYRINOGEN OXIDASE"/>
    <property type="match status" value="1"/>
</dbReference>
<keyword evidence="3 6" id="KW-0274">FAD</keyword>
<comment type="subcellular location">
    <subcellularLocation>
        <location evidence="6">Cytoplasm</location>
    </subcellularLocation>
</comment>
<accession>A0ABT3PZ76</accession>
<dbReference type="Proteomes" id="UP001207337">
    <property type="component" value="Unassembled WGS sequence"/>
</dbReference>
<dbReference type="Gene3D" id="3.90.660.20">
    <property type="entry name" value="Protoporphyrinogen oxidase, mitochondrial, domain 2"/>
    <property type="match status" value="1"/>
</dbReference>
<comment type="catalytic activity">
    <reaction evidence="6">
        <text>coproporphyrinogen III + 3 O2 = coproporphyrin III + 3 H2O2</text>
        <dbReference type="Rhea" id="RHEA:43436"/>
        <dbReference type="ChEBI" id="CHEBI:15379"/>
        <dbReference type="ChEBI" id="CHEBI:16240"/>
        <dbReference type="ChEBI" id="CHEBI:57309"/>
        <dbReference type="ChEBI" id="CHEBI:131725"/>
        <dbReference type="EC" id="1.3.3.15"/>
    </reaction>
</comment>
<evidence type="ECO:0000313" key="8">
    <source>
        <dbReference type="EMBL" id="MCW9713158.1"/>
    </source>
</evidence>
<dbReference type="InterPro" id="IPR050464">
    <property type="entry name" value="Zeta_carotene_desat/Oxidored"/>
</dbReference>
<evidence type="ECO:0000259" key="7">
    <source>
        <dbReference type="Pfam" id="PF01593"/>
    </source>
</evidence>
<evidence type="ECO:0000256" key="2">
    <source>
        <dbReference type="ARBA" id="ARBA00022630"/>
    </source>
</evidence>
<evidence type="ECO:0000313" key="9">
    <source>
        <dbReference type="Proteomes" id="UP001207337"/>
    </source>
</evidence>